<dbReference type="GO" id="GO:0003677">
    <property type="term" value="F:DNA binding"/>
    <property type="evidence" value="ECO:0007669"/>
    <property type="project" value="UniProtKB-UniRule"/>
</dbReference>
<dbReference type="Gene3D" id="1.10.443.10">
    <property type="entry name" value="Intergrase catalytic core"/>
    <property type="match status" value="1"/>
</dbReference>
<keyword evidence="3" id="KW-0229">DNA integration</keyword>
<evidence type="ECO:0000256" key="5">
    <source>
        <dbReference type="ARBA" id="ARBA00023172"/>
    </source>
</evidence>
<evidence type="ECO:0000256" key="2">
    <source>
        <dbReference type="ARBA" id="ARBA00008857"/>
    </source>
</evidence>
<comment type="similarity">
    <text evidence="2">Belongs to the 'phage' integrase family.</text>
</comment>
<reference evidence="9" key="1">
    <citation type="submission" date="2023-01" db="EMBL/GenBank/DDBJ databases">
        <title>Human gut microbiome strain richness.</title>
        <authorList>
            <person name="Chen-Liaw A."/>
        </authorList>
    </citation>
    <scope>NUCLEOTIDE SEQUENCE</scope>
    <source>
        <strain evidence="9">D59st1_B8_D59t2_181005</strain>
    </source>
</reference>
<comment type="caution">
    <text evidence="9">The sequence shown here is derived from an EMBL/GenBank/DDBJ whole genome shotgun (WGS) entry which is preliminary data.</text>
</comment>
<dbReference type="InterPro" id="IPR044068">
    <property type="entry name" value="CB"/>
</dbReference>
<dbReference type="Gene3D" id="1.10.150.130">
    <property type="match status" value="1"/>
</dbReference>
<dbReference type="PANTHER" id="PTHR30349">
    <property type="entry name" value="PHAGE INTEGRASE-RELATED"/>
    <property type="match status" value="1"/>
</dbReference>
<dbReference type="Pfam" id="PF00589">
    <property type="entry name" value="Phage_integrase"/>
    <property type="match status" value="1"/>
</dbReference>
<dbReference type="RefSeq" id="WP_195552001.1">
    <property type="nucleotide sequence ID" value="NZ_JADMNX010000009.1"/>
</dbReference>
<dbReference type="PANTHER" id="PTHR30349:SF64">
    <property type="entry name" value="PROPHAGE INTEGRASE INTD-RELATED"/>
    <property type="match status" value="1"/>
</dbReference>
<dbReference type="AlphaFoldDB" id="A0AAW6E531"/>
<name>A0AAW6E531_9FIRM</name>
<dbReference type="InterPro" id="IPR010998">
    <property type="entry name" value="Integrase_recombinase_N"/>
</dbReference>
<feature type="domain" description="Tyr recombinase" evidence="7">
    <location>
        <begin position="146"/>
        <end position="325"/>
    </location>
</feature>
<organism evidence="9 10">
    <name type="scientific">Ruminococcus bicirculans</name>
    <name type="common">ex Wegman et al. 2014</name>
    <dbReference type="NCBI Taxonomy" id="1160721"/>
    <lineage>
        <taxon>Bacteria</taxon>
        <taxon>Bacillati</taxon>
        <taxon>Bacillota</taxon>
        <taxon>Clostridia</taxon>
        <taxon>Eubacteriales</taxon>
        <taxon>Oscillospiraceae</taxon>
        <taxon>Ruminococcus</taxon>
    </lineage>
</organism>
<dbReference type="InterPro" id="IPR013762">
    <property type="entry name" value="Integrase-like_cat_sf"/>
</dbReference>
<evidence type="ECO:0000313" key="9">
    <source>
        <dbReference type="EMBL" id="MDB8742799.1"/>
    </source>
</evidence>
<gene>
    <name evidence="9" type="ORF">PNV70_12080</name>
</gene>
<evidence type="ECO:0000256" key="4">
    <source>
        <dbReference type="ARBA" id="ARBA00023125"/>
    </source>
</evidence>
<dbReference type="InterPro" id="IPR002104">
    <property type="entry name" value="Integrase_catalytic"/>
</dbReference>
<dbReference type="GO" id="GO:0006310">
    <property type="term" value="P:DNA recombination"/>
    <property type="evidence" value="ECO:0007669"/>
    <property type="project" value="UniProtKB-KW"/>
</dbReference>
<dbReference type="Proteomes" id="UP001211421">
    <property type="component" value="Unassembled WGS sequence"/>
</dbReference>
<proteinExistence type="inferred from homology"/>
<dbReference type="GO" id="GO:0015074">
    <property type="term" value="P:DNA integration"/>
    <property type="evidence" value="ECO:0007669"/>
    <property type="project" value="UniProtKB-KW"/>
</dbReference>
<evidence type="ECO:0000256" key="3">
    <source>
        <dbReference type="ARBA" id="ARBA00022908"/>
    </source>
</evidence>
<dbReference type="InterPro" id="IPR011010">
    <property type="entry name" value="DNA_brk_join_enz"/>
</dbReference>
<accession>A0AAW6E531</accession>
<evidence type="ECO:0000256" key="6">
    <source>
        <dbReference type="PROSITE-ProRule" id="PRU01248"/>
    </source>
</evidence>
<protein>
    <submittedName>
        <fullName evidence="9">Site-specific integrase</fullName>
    </submittedName>
</protein>
<dbReference type="PROSITE" id="PS51900">
    <property type="entry name" value="CB"/>
    <property type="match status" value="1"/>
</dbReference>
<dbReference type="EMBL" id="JAQMLS010000009">
    <property type="protein sequence ID" value="MDB8742799.1"/>
    <property type="molecule type" value="Genomic_DNA"/>
</dbReference>
<evidence type="ECO:0000313" key="10">
    <source>
        <dbReference type="Proteomes" id="UP001211421"/>
    </source>
</evidence>
<dbReference type="Pfam" id="PF14659">
    <property type="entry name" value="Phage_int_SAM_3"/>
    <property type="match status" value="1"/>
</dbReference>
<sequence length="342" mass="39418">MATAKKLPSGNYRVRAYDKATGKYKSFTAKTKKEAELMAAEWLNSTQQSEDEKTFQQAAEEYIEIKTPVLSPTTIHEYKSELRNHFDRFANMRLNDITPQLVQDWVNSIAVVRSAKTVRNVYGFFTAVMTYHDVDIKLGKIRLPQKTRTFKSLPDAETVIELFRGTDIEIPVLLAVWGGLRMSEIQGIRRKDIAGDILTLSQVRVMVGNKLTVKKQAKTYKSNRQVRLGKPLVELIDALELNPDDYVVQYNPKRIYDKLVKITRSAGYCITFHDLRHISASVMAKLNIPDIYAMERGGWSNTSTLRSVYQQTFDDDRQRVDKVIDDYFQRVYDMKHDTKNAK</sequence>
<keyword evidence="4 6" id="KW-0238">DNA-binding</keyword>
<dbReference type="InterPro" id="IPR004107">
    <property type="entry name" value="Integrase_SAM-like_N"/>
</dbReference>
<keyword evidence="5" id="KW-0233">DNA recombination</keyword>
<feature type="domain" description="Core-binding (CB)" evidence="8">
    <location>
        <begin position="53"/>
        <end position="133"/>
    </location>
</feature>
<evidence type="ECO:0000256" key="1">
    <source>
        <dbReference type="ARBA" id="ARBA00003283"/>
    </source>
</evidence>
<evidence type="ECO:0000259" key="8">
    <source>
        <dbReference type="PROSITE" id="PS51900"/>
    </source>
</evidence>
<comment type="function">
    <text evidence="1">Site-specific tyrosine recombinase, which acts by catalyzing the cutting and rejoining of the recombining DNA molecules.</text>
</comment>
<dbReference type="SUPFAM" id="SSF56349">
    <property type="entry name" value="DNA breaking-rejoining enzymes"/>
    <property type="match status" value="1"/>
</dbReference>
<dbReference type="InterPro" id="IPR050090">
    <property type="entry name" value="Tyrosine_recombinase_XerCD"/>
</dbReference>
<evidence type="ECO:0000259" key="7">
    <source>
        <dbReference type="PROSITE" id="PS51898"/>
    </source>
</evidence>
<dbReference type="PROSITE" id="PS51898">
    <property type="entry name" value="TYR_RECOMBINASE"/>
    <property type="match status" value="1"/>
</dbReference>